<evidence type="ECO:0000256" key="6">
    <source>
        <dbReference type="ARBA" id="ARBA00023315"/>
    </source>
</evidence>
<reference evidence="8 9" key="1">
    <citation type="submission" date="2016-07" db="EMBL/GenBank/DDBJ databases">
        <title>Draft Genome Sequence of Methylobrevis pamukkalensis PK2.</title>
        <authorList>
            <person name="Vasilenko O.V."/>
            <person name="Doronina N.V."/>
            <person name="Shmareva M.N."/>
            <person name="Tarlachkov S.V."/>
            <person name="Mustakhimov I."/>
            <person name="Trotsenko Y.A."/>
        </authorList>
    </citation>
    <scope>NUCLEOTIDE SEQUENCE [LARGE SCALE GENOMIC DNA]</scope>
    <source>
        <strain evidence="8 9">PK2</strain>
    </source>
</reference>
<evidence type="ECO:0000313" key="9">
    <source>
        <dbReference type="Proteomes" id="UP000094622"/>
    </source>
</evidence>
<proteinExistence type="predicted"/>
<comment type="caution">
    <text evidence="8">The sequence shown here is derived from an EMBL/GenBank/DDBJ whole genome shotgun (WGS) entry which is preliminary data.</text>
</comment>
<dbReference type="PANTHER" id="PTHR30606:SF9">
    <property type="entry name" value="LIPID A BIOSYNTHESIS LAUROYLTRANSFERASE"/>
    <property type="match status" value="1"/>
</dbReference>
<protein>
    <submittedName>
        <fullName evidence="8">Lipid A biosynthesis lauroyl acyltransferase</fullName>
    </submittedName>
</protein>
<dbReference type="RefSeq" id="WP_083255583.1">
    <property type="nucleotide sequence ID" value="NZ_MCRJ01000029.1"/>
</dbReference>
<feature type="region of interest" description="Disordered" evidence="7">
    <location>
        <begin position="1"/>
        <end position="29"/>
    </location>
</feature>
<dbReference type="GO" id="GO:0009247">
    <property type="term" value="P:glycolipid biosynthetic process"/>
    <property type="evidence" value="ECO:0007669"/>
    <property type="project" value="UniProtKB-ARBA"/>
</dbReference>
<dbReference type="PANTHER" id="PTHR30606">
    <property type="entry name" value="LIPID A BIOSYNTHESIS LAUROYL ACYLTRANSFERASE"/>
    <property type="match status" value="1"/>
</dbReference>
<dbReference type="Proteomes" id="UP000094622">
    <property type="component" value="Unassembled WGS sequence"/>
</dbReference>
<dbReference type="InterPro" id="IPR004960">
    <property type="entry name" value="LipA_acyltrans"/>
</dbReference>
<dbReference type="OrthoDB" id="7463125at2"/>
<dbReference type="CDD" id="cd07984">
    <property type="entry name" value="LPLAT_LABLAT-like"/>
    <property type="match status" value="1"/>
</dbReference>
<organism evidence="8 9">
    <name type="scientific">Methylobrevis pamukkalensis</name>
    <dbReference type="NCBI Taxonomy" id="1439726"/>
    <lineage>
        <taxon>Bacteria</taxon>
        <taxon>Pseudomonadati</taxon>
        <taxon>Pseudomonadota</taxon>
        <taxon>Alphaproteobacteria</taxon>
        <taxon>Hyphomicrobiales</taxon>
        <taxon>Pleomorphomonadaceae</taxon>
        <taxon>Methylobrevis</taxon>
    </lineage>
</organism>
<keyword evidence="6 8" id="KW-0012">Acyltransferase</keyword>
<dbReference type="Pfam" id="PF03279">
    <property type="entry name" value="Lip_A_acyltrans"/>
    <property type="match status" value="1"/>
</dbReference>
<keyword evidence="3" id="KW-0997">Cell inner membrane</keyword>
<keyword evidence="5" id="KW-0472">Membrane</keyword>
<sequence length="329" mass="36891">MRTKDPSAGQTGRKAWRWSAPEAPPLSDLGAGRDGRRRWWRWHVTDNLRNLADLAVHFGLKLVPIEVCSGIGARLGRFVIPRYHKPAVNRARTNLRRLKPDWTDVEIEAALTRNWDNQGRLMTEFSVIDRLVEKGRVDFINTDSAEAAGKAGPVILLALHLGNWEVLAPAMISLGITPTDNHVPPIGRARAWIADRVRTRIGLKFLPPGVEAVRPAIRILRAGGSISMFADEGFQKKIMAPFFDREPHLEGNLAIAVRLARLTDATICLGYARRTKGCRFEVHGIATLKLPPTDDVAGRLRDDVLLLNSLIEPVILDHLDQWYFLDNRL</sequence>
<dbReference type="GO" id="GO:0005886">
    <property type="term" value="C:plasma membrane"/>
    <property type="evidence" value="ECO:0007669"/>
    <property type="project" value="UniProtKB-SubCell"/>
</dbReference>
<evidence type="ECO:0000256" key="3">
    <source>
        <dbReference type="ARBA" id="ARBA00022519"/>
    </source>
</evidence>
<dbReference type="EMBL" id="MCRJ01000029">
    <property type="protein sequence ID" value="ODN71126.1"/>
    <property type="molecule type" value="Genomic_DNA"/>
</dbReference>
<evidence type="ECO:0000256" key="5">
    <source>
        <dbReference type="ARBA" id="ARBA00023136"/>
    </source>
</evidence>
<gene>
    <name evidence="8" type="ORF">A6302_01560</name>
</gene>
<evidence type="ECO:0000313" key="8">
    <source>
        <dbReference type="EMBL" id="ODN71126.1"/>
    </source>
</evidence>
<keyword evidence="4 8" id="KW-0808">Transferase</keyword>
<dbReference type="GO" id="GO:0016746">
    <property type="term" value="F:acyltransferase activity"/>
    <property type="evidence" value="ECO:0007669"/>
    <property type="project" value="UniProtKB-KW"/>
</dbReference>
<evidence type="ECO:0000256" key="2">
    <source>
        <dbReference type="ARBA" id="ARBA00022475"/>
    </source>
</evidence>
<accession>A0A1E3H5P5</accession>
<evidence type="ECO:0000256" key="1">
    <source>
        <dbReference type="ARBA" id="ARBA00004533"/>
    </source>
</evidence>
<dbReference type="AlphaFoldDB" id="A0A1E3H5P5"/>
<evidence type="ECO:0000256" key="4">
    <source>
        <dbReference type="ARBA" id="ARBA00022679"/>
    </source>
</evidence>
<name>A0A1E3H5P5_9HYPH</name>
<keyword evidence="2" id="KW-1003">Cell membrane</keyword>
<keyword evidence="9" id="KW-1185">Reference proteome</keyword>
<comment type="subcellular location">
    <subcellularLocation>
        <location evidence="1">Cell inner membrane</location>
    </subcellularLocation>
</comment>
<evidence type="ECO:0000256" key="7">
    <source>
        <dbReference type="SAM" id="MobiDB-lite"/>
    </source>
</evidence>